<comment type="pathway">
    <text evidence="5">Cofactor biosynthesis; 5,6,7,8-tetrahydromethanopterin biosynthesis.</text>
</comment>
<reference evidence="8" key="1">
    <citation type="journal article" date="2020" name="mSystems">
        <title>Genome- and Community-Level Interaction Insights into Carbon Utilization and Element Cycling Functions of Hydrothermarchaeota in Hydrothermal Sediment.</title>
        <authorList>
            <person name="Zhou Z."/>
            <person name="Liu Y."/>
            <person name="Xu W."/>
            <person name="Pan J."/>
            <person name="Luo Z.H."/>
            <person name="Li M."/>
        </authorList>
    </citation>
    <scope>NUCLEOTIDE SEQUENCE [LARGE SCALE GENOMIC DNA]</scope>
    <source>
        <strain evidence="8">SpSt-1056</strain>
    </source>
</reference>
<name>A0A7C5QP99_CALS0</name>
<dbReference type="UniPathway" id="UPA00065"/>
<keyword evidence="8" id="KW-0418">Kinase</keyword>
<dbReference type="EMBL" id="DRWN01000068">
    <property type="protein sequence ID" value="HHK69095.1"/>
    <property type="molecule type" value="Genomic_DNA"/>
</dbReference>
<dbReference type="Pfam" id="PF00288">
    <property type="entry name" value="GHMP_kinases_N"/>
    <property type="match status" value="1"/>
</dbReference>
<comment type="similarity">
    <text evidence="5">Belongs to the beta-RFA-P synthase family.</text>
</comment>
<dbReference type="PANTHER" id="PTHR20861:SF6">
    <property type="entry name" value="BETA-RIBOFURANOSYLPHENOL 5'-PHOSPHATE SYNTHASE"/>
    <property type="match status" value="1"/>
</dbReference>
<comment type="caution">
    <text evidence="8">The sequence shown here is derived from an EMBL/GenBank/DDBJ whole genome shotgun (WGS) entry which is preliminary data.</text>
</comment>
<evidence type="ECO:0000256" key="3">
    <source>
        <dbReference type="ARBA" id="ARBA00022741"/>
    </source>
</evidence>
<evidence type="ECO:0000256" key="4">
    <source>
        <dbReference type="ARBA" id="ARBA00022840"/>
    </source>
</evidence>
<keyword evidence="3" id="KW-0547">Nucleotide-binding</keyword>
<dbReference type="EC" id="2.4.2.54" evidence="5"/>
<keyword evidence="5" id="KW-0328">Glycosyltransferase</keyword>
<dbReference type="InterPro" id="IPR006204">
    <property type="entry name" value="GHMP_kinase_N_dom"/>
</dbReference>
<keyword evidence="1" id="KW-0028">Amino-acid biosynthesis</keyword>
<dbReference type="SUPFAM" id="SSF54211">
    <property type="entry name" value="Ribosomal protein S5 domain 2-like"/>
    <property type="match status" value="1"/>
</dbReference>
<organism evidence="8">
    <name type="scientific">Caldiarchaeum subterraneum</name>
    <dbReference type="NCBI Taxonomy" id="311458"/>
    <lineage>
        <taxon>Archaea</taxon>
        <taxon>Nitrososphaerota</taxon>
        <taxon>Candidatus Caldarchaeales</taxon>
        <taxon>Candidatus Caldarchaeaceae</taxon>
        <taxon>Candidatus Caldarchaeum</taxon>
    </lineage>
</organism>
<feature type="domain" description="GHMP kinase N-terminal" evidence="6">
    <location>
        <begin position="60"/>
        <end position="125"/>
    </location>
</feature>
<dbReference type="PANTHER" id="PTHR20861">
    <property type="entry name" value="HOMOSERINE/4-DIPHOSPHOCYTIDYL-2-C-METHYL-D-ERYTHRITOL KINASE"/>
    <property type="match status" value="1"/>
</dbReference>
<keyword evidence="2 5" id="KW-0808">Transferase</keyword>
<dbReference type="InterPro" id="IPR004422">
    <property type="entry name" value="RFAP_synthase"/>
</dbReference>
<evidence type="ECO:0000256" key="2">
    <source>
        <dbReference type="ARBA" id="ARBA00022679"/>
    </source>
</evidence>
<dbReference type="GO" id="GO:0005524">
    <property type="term" value="F:ATP binding"/>
    <property type="evidence" value="ECO:0007669"/>
    <property type="project" value="UniProtKB-UniRule"/>
</dbReference>
<dbReference type="InterPro" id="IPR020568">
    <property type="entry name" value="Ribosomal_Su5_D2-typ_SF"/>
</dbReference>
<accession>A0A7C5QP99</accession>
<protein>
    <recommendedName>
        <fullName evidence="5">Beta-ribofuranosylaminobenzene 5'-phosphate synthase</fullName>
        <shortName evidence="5">Beta-RFA-P synthase</shortName>
        <ecNumber evidence="5">2.4.2.54</ecNumber>
    </recommendedName>
</protein>
<dbReference type="NCBIfam" id="TIGR00144">
    <property type="entry name" value="beta_RFAP_syn"/>
    <property type="match status" value="1"/>
</dbReference>
<comment type="catalytic activity">
    <reaction evidence="5">
        <text>5-phospho-alpha-D-ribose 1-diphosphate + 4-hydroxybenzoate + H(+) = 4-(beta-D-ribofuranosyl)phenol 5'-phosphate + CO2 + diphosphate</text>
        <dbReference type="Rhea" id="RHEA:48556"/>
        <dbReference type="ChEBI" id="CHEBI:15378"/>
        <dbReference type="ChEBI" id="CHEBI:16526"/>
        <dbReference type="ChEBI" id="CHEBI:17879"/>
        <dbReference type="ChEBI" id="CHEBI:33019"/>
        <dbReference type="ChEBI" id="CHEBI:58017"/>
        <dbReference type="ChEBI" id="CHEBI:82767"/>
        <dbReference type="EC" id="2.4.2.54"/>
    </reaction>
</comment>
<dbReference type="PIRSF" id="PIRSF004884">
    <property type="entry name" value="Sugar_kin_arch"/>
    <property type="match status" value="1"/>
</dbReference>
<evidence type="ECO:0000256" key="5">
    <source>
        <dbReference type="PIRNR" id="PIRNR004884"/>
    </source>
</evidence>
<dbReference type="GO" id="GO:0008652">
    <property type="term" value="P:amino acid biosynthetic process"/>
    <property type="evidence" value="ECO:0007669"/>
    <property type="project" value="UniProtKB-KW"/>
</dbReference>
<feature type="domain" description="GHMP kinase C-terminal" evidence="7">
    <location>
        <begin position="208"/>
        <end position="288"/>
    </location>
</feature>
<dbReference type="Gene3D" id="3.30.70.890">
    <property type="entry name" value="GHMP kinase, C-terminal domain"/>
    <property type="match status" value="1"/>
</dbReference>
<comment type="subunit">
    <text evidence="5">Homodimer.</text>
</comment>
<dbReference type="AlphaFoldDB" id="A0A7C5QP99"/>
<dbReference type="GO" id="GO:0016301">
    <property type="term" value="F:kinase activity"/>
    <property type="evidence" value="ECO:0007669"/>
    <property type="project" value="UniProtKB-KW"/>
</dbReference>
<sequence>MIVEVRTPSRLHLGLIELGGHWRRFYGGIGVALKKPSLYLKAIKSHTLEVTGQCSPDVSAAVAVLEKAFQMDFKARIQVLESIPAHKGFGSKTQLSLAVGISLAKMYGLDVKPETLAALLGRGQISRVGTTAFIHGGFIVDLPRKKQAKQQLSFLRVEFPEEWAFLVAYPLDRSGPDDDLEQQLFNRLPAMDEQRCSEISHVILAGLLPSLMERDAEGFGEALTKLQTLVGGHFAAVQGGVFVSREAVEIIAKHGALGVGQSSWGPAVYGFYSSFKEAAEAAEKISQKLGNGWNVFATEADNEGARISVAP</sequence>
<evidence type="ECO:0000259" key="7">
    <source>
        <dbReference type="Pfam" id="PF08544"/>
    </source>
</evidence>
<dbReference type="InterPro" id="IPR036554">
    <property type="entry name" value="GHMP_kinase_C_sf"/>
</dbReference>
<evidence type="ECO:0000313" key="8">
    <source>
        <dbReference type="EMBL" id="HHK69095.1"/>
    </source>
</evidence>
<comment type="function">
    <text evidence="5">Catalyzes the condensation of 4-aminobenzoate (pABA) with 5-phospho-alpha-D-ribose 1-diphosphate (PRPP) to produce beta-ribofuranosylaminobenzene 5'-phosphate (beta-RFA-P).</text>
</comment>
<gene>
    <name evidence="8" type="ORF">ENM11_08135</name>
</gene>
<dbReference type="InterPro" id="IPR013750">
    <property type="entry name" value="GHMP_kinase_C_dom"/>
</dbReference>
<evidence type="ECO:0000259" key="6">
    <source>
        <dbReference type="Pfam" id="PF00288"/>
    </source>
</evidence>
<keyword evidence="4" id="KW-0067">ATP-binding</keyword>
<dbReference type="GO" id="GO:0043793">
    <property type="term" value="F:beta-ribofuranosylaminobenzene 5'-phosphate synthase activity"/>
    <property type="evidence" value="ECO:0007669"/>
    <property type="project" value="UniProtKB-EC"/>
</dbReference>
<proteinExistence type="inferred from homology"/>
<evidence type="ECO:0000256" key="1">
    <source>
        <dbReference type="ARBA" id="ARBA00022605"/>
    </source>
</evidence>
<dbReference type="Pfam" id="PF08544">
    <property type="entry name" value="GHMP_kinases_C"/>
    <property type="match status" value="1"/>
</dbReference>